<dbReference type="EMBL" id="AP025739">
    <property type="protein sequence ID" value="BDI29098.1"/>
    <property type="molecule type" value="Genomic_DNA"/>
</dbReference>
<protein>
    <submittedName>
        <fullName evidence="1">Uncharacterized protein</fullName>
    </submittedName>
</protein>
<keyword evidence="2" id="KW-1185">Reference proteome</keyword>
<proteinExistence type="predicted"/>
<name>A0A402CUS9_9BACT</name>
<sequence length="74" mass="8583">MDTPNTPEDPIDKLGMTDEQWNRFQAYTRGYGDQDENGVDLTLLRANRRLTPTQRLEYLEDAVNTLLNVKRLEG</sequence>
<organism evidence="1 2">
    <name type="scientific">Capsulimonas corticalis</name>
    <dbReference type="NCBI Taxonomy" id="2219043"/>
    <lineage>
        <taxon>Bacteria</taxon>
        <taxon>Bacillati</taxon>
        <taxon>Armatimonadota</taxon>
        <taxon>Armatimonadia</taxon>
        <taxon>Capsulimonadales</taxon>
        <taxon>Capsulimonadaceae</taxon>
        <taxon>Capsulimonas</taxon>
    </lineage>
</organism>
<dbReference type="OrthoDB" id="10000682at2"/>
<reference evidence="1 2" key="1">
    <citation type="journal article" date="2019" name="Int. J. Syst. Evol. Microbiol.">
        <title>Capsulimonas corticalis gen. nov., sp. nov., an aerobic capsulated bacterium, of a novel bacterial order, Capsulimonadales ord. nov., of the class Armatimonadia of the phylum Armatimonadetes.</title>
        <authorList>
            <person name="Li J."/>
            <person name="Kudo C."/>
            <person name="Tonouchi A."/>
        </authorList>
    </citation>
    <scope>NUCLEOTIDE SEQUENCE [LARGE SCALE GENOMIC DNA]</scope>
    <source>
        <strain evidence="1 2">AX-7</strain>
    </source>
</reference>
<evidence type="ECO:0000313" key="2">
    <source>
        <dbReference type="Proteomes" id="UP000287394"/>
    </source>
</evidence>
<dbReference type="AlphaFoldDB" id="A0A402CUS9"/>
<dbReference type="Proteomes" id="UP000287394">
    <property type="component" value="Chromosome"/>
</dbReference>
<evidence type="ECO:0000313" key="1">
    <source>
        <dbReference type="EMBL" id="BDI29098.1"/>
    </source>
</evidence>
<accession>A0A402CUS9</accession>
<gene>
    <name evidence="1" type="ORF">CCAX7_11490</name>
</gene>
<dbReference type="RefSeq" id="WP_119321141.1">
    <property type="nucleotide sequence ID" value="NZ_AP025739.1"/>
</dbReference>
<dbReference type="KEGG" id="ccot:CCAX7_11490"/>